<evidence type="ECO:0000256" key="9">
    <source>
        <dbReference type="ARBA" id="ARBA00023157"/>
    </source>
</evidence>
<evidence type="ECO:0000256" key="6">
    <source>
        <dbReference type="ARBA" id="ARBA00022989"/>
    </source>
</evidence>
<dbReference type="Proteomes" id="UP000095209">
    <property type="component" value="Unassembled WGS sequence"/>
</dbReference>
<evidence type="ECO:0000256" key="12">
    <source>
        <dbReference type="HAMAP-Rule" id="MF_00287"/>
    </source>
</evidence>
<gene>
    <name evidence="12" type="primary">bdbC</name>
    <name evidence="14" type="ORF">BFG57_01600</name>
</gene>
<evidence type="ECO:0000256" key="13">
    <source>
        <dbReference type="SAM" id="Phobius"/>
    </source>
</evidence>
<dbReference type="SUPFAM" id="SSF158442">
    <property type="entry name" value="DsbB-like"/>
    <property type="match status" value="1"/>
</dbReference>
<dbReference type="RefSeq" id="WP_069717167.1">
    <property type="nucleotide sequence ID" value="NZ_MJEH01000022.1"/>
</dbReference>
<feature type="transmembrane region" description="Helical" evidence="13">
    <location>
        <begin position="12"/>
        <end position="29"/>
    </location>
</feature>
<evidence type="ECO:0000256" key="1">
    <source>
        <dbReference type="ARBA" id="ARBA00004141"/>
    </source>
</evidence>
<comment type="function">
    <text evidence="12">Required for disulfide bond formation in some proteins.</text>
</comment>
<comment type="caution">
    <text evidence="12">Lacks conserved residue(s) required for the propagation of feature annotation.</text>
</comment>
<keyword evidence="7 12" id="KW-0560">Oxidoreductase</keyword>
<comment type="subcellular location">
    <subcellularLocation>
        <location evidence="12">Cell membrane</location>
        <topology evidence="12">Multi-pass membrane protein</topology>
    </subcellularLocation>
    <subcellularLocation>
        <location evidence="1">Membrane</location>
        <topology evidence="1">Multi-pass membrane protein</topology>
    </subcellularLocation>
</comment>
<feature type="transmembrane region" description="Helical" evidence="13">
    <location>
        <begin position="111"/>
        <end position="136"/>
    </location>
</feature>
<dbReference type="Pfam" id="PF02600">
    <property type="entry name" value="DsbB"/>
    <property type="match status" value="1"/>
</dbReference>
<evidence type="ECO:0000313" key="15">
    <source>
        <dbReference type="Proteomes" id="UP000095209"/>
    </source>
</evidence>
<keyword evidence="5 12" id="KW-0249">Electron transport</keyword>
<dbReference type="GO" id="GO:0015035">
    <property type="term" value="F:protein-disulfide reductase activity"/>
    <property type="evidence" value="ECO:0007669"/>
    <property type="project" value="UniProtKB-UniRule"/>
</dbReference>
<keyword evidence="11 12" id="KW-0676">Redox-active center</keyword>
<evidence type="ECO:0000256" key="2">
    <source>
        <dbReference type="ARBA" id="ARBA00007602"/>
    </source>
</evidence>
<reference evidence="14 15" key="1">
    <citation type="submission" date="2016-08" db="EMBL/GenBank/DDBJ databases">
        <title>Genome of Bacillus solimangrovi GH2-4.</title>
        <authorList>
            <person name="Lim S."/>
            <person name="Kim B.-C."/>
        </authorList>
    </citation>
    <scope>NUCLEOTIDE SEQUENCE [LARGE SCALE GENOMIC DNA]</scope>
    <source>
        <strain evidence="14 15">GH2-4</strain>
    </source>
</reference>
<dbReference type="EMBL" id="MJEH01000022">
    <property type="protein sequence ID" value="OEH92725.1"/>
    <property type="molecule type" value="Genomic_DNA"/>
</dbReference>
<evidence type="ECO:0000256" key="4">
    <source>
        <dbReference type="ARBA" id="ARBA00022692"/>
    </source>
</evidence>
<dbReference type="InterPro" id="IPR003752">
    <property type="entry name" value="DiS_bond_form_DsbB/BdbC"/>
</dbReference>
<proteinExistence type="inferred from homology"/>
<evidence type="ECO:0000256" key="8">
    <source>
        <dbReference type="ARBA" id="ARBA00023136"/>
    </source>
</evidence>
<dbReference type="OrthoDB" id="158402at2"/>
<feature type="transmembrane region" description="Helical" evidence="13">
    <location>
        <begin position="66"/>
        <end position="85"/>
    </location>
</feature>
<comment type="similarity">
    <text evidence="2 12">Belongs to the DsbB family. BdbC subfamily.</text>
</comment>
<dbReference type="PANTHER" id="PTHR43469:SF1">
    <property type="entry name" value="SPBETA PROPHAGE-DERIVED DISULFIDE BOND FORMATION PROTEIN B"/>
    <property type="match status" value="1"/>
</dbReference>
<dbReference type="NCBIfam" id="NF002849">
    <property type="entry name" value="PRK03113.1"/>
    <property type="match status" value="1"/>
</dbReference>
<keyword evidence="8 12" id="KW-0472">Membrane</keyword>
<keyword evidence="9 12" id="KW-1015">Disulfide bond</keyword>
<sequence>MKKWLTNENQLLIAWIAALIATTGSLFFSEVLKYTPCELCWYQRIFMYPITLILGAAIIRKDYRASIYSLILSVVGICFSIYHYAIQMVPAFQEKGASCSFVPCNSTYIQWLGFITIPMLALIAFAIIIIMTFSVWRNERSSK</sequence>
<keyword evidence="12" id="KW-1003">Cell membrane</keyword>
<keyword evidence="10 12" id="KW-0143">Chaperone</keyword>
<evidence type="ECO:0000256" key="11">
    <source>
        <dbReference type="ARBA" id="ARBA00023284"/>
    </source>
</evidence>
<name>A0A1E5LF62_9BACI</name>
<evidence type="ECO:0000256" key="10">
    <source>
        <dbReference type="ARBA" id="ARBA00023186"/>
    </source>
</evidence>
<dbReference type="Gene3D" id="1.20.1550.10">
    <property type="entry name" value="DsbB-like"/>
    <property type="match status" value="1"/>
</dbReference>
<keyword evidence="6 12" id="KW-1133">Transmembrane helix</keyword>
<keyword evidence="3 12" id="KW-0813">Transport</keyword>
<dbReference type="GO" id="GO:0006457">
    <property type="term" value="P:protein folding"/>
    <property type="evidence" value="ECO:0007669"/>
    <property type="project" value="InterPro"/>
</dbReference>
<dbReference type="AlphaFoldDB" id="A0A1E5LF62"/>
<evidence type="ECO:0000256" key="7">
    <source>
        <dbReference type="ARBA" id="ARBA00023002"/>
    </source>
</evidence>
<keyword evidence="15" id="KW-1185">Reference proteome</keyword>
<feature type="transmembrane region" description="Helical" evidence="13">
    <location>
        <begin position="41"/>
        <end position="59"/>
    </location>
</feature>
<evidence type="ECO:0000256" key="5">
    <source>
        <dbReference type="ARBA" id="ARBA00022982"/>
    </source>
</evidence>
<accession>A0A1E5LF62</accession>
<comment type="caution">
    <text evidence="14">The sequence shown here is derived from an EMBL/GenBank/DDBJ whole genome shotgun (WGS) entry which is preliminary data.</text>
</comment>
<dbReference type="HAMAP" id="MF_00287">
    <property type="entry name" value="BdbC"/>
    <property type="match status" value="1"/>
</dbReference>
<protein>
    <recommendedName>
        <fullName evidence="12">Probable disulfide formation protein</fullName>
    </recommendedName>
    <alternativeName>
        <fullName evidence="12">Disulfide oxidoreductase</fullName>
    </alternativeName>
    <alternativeName>
        <fullName evidence="12">Thiol-disulfide oxidoreductase</fullName>
    </alternativeName>
</protein>
<dbReference type="PIRSF" id="PIRSF036659">
    <property type="entry name" value="BdbC"/>
    <property type="match status" value="1"/>
</dbReference>
<organism evidence="14 15">
    <name type="scientific">Bacillus solimangrovi</name>
    <dbReference type="NCBI Taxonomy" id="1305675"/>
    <lineage>
        <taxon>Bacteria</taxon>
        <taxon>Bacillati</taxon>
        <taxon>Bacillota</taxon>
        <taxon>Bacilli</taxon>
        <taxon>Bacillales</taxon>
        <taxon>Bacillaceae</taxon>
        <taxon>Bacillus</taxon>
    </lineage>
</organism>
<keyword evidence="4 12" id="KW-0812">Transmembrane</keyword>
<dbReference type="PANTHER" id="PTHR43469">
    <property type="entry name" value="DISULFIDE FORMATION PROTEIN-RELATED"/>
    <property type="match status" value="1"/>
</dbReference>
<evidence type="ECO:0000256" key="3">
    <source>
        <dbReference type="ARBA" id="ARBA00022448"/>
    </source>
</evidence>
<dbReference type="InterPro" id="IPR023380">
    <property type="entry name" value="DsbB-like_sf"/>
</dbReference>
<dbReference type="STRING" id="1305675.BFG57_01600"/>
<dbReference type="GO" id="GO:0005886">
    <property type="term" value="C:plasma membrane"/>
    <property type="evidence" value="ECO:0007669"/>
    <property type="project" value="UniProtKB-SubCell"/>
</dbReference>
<dbReference type="InterPro" id="IPR012187">
    <property type="entry name" value="Disulphide_bond_form_BdbC"/>
</dbReference>
<feature type="disulfide bond" description="Redox-active" evidence="12">
    <location>
        <begin position="37"/>
        <end position="40"/>
    </location>
</feature>
<evidence type="ECO:0000313" key="14">
    <source>
        <dbReference type="EMBL" id="OEH92725.1"/>
    </source>
</evidence>